<accession>A0ABS8RTW4</accession>
<name>A0ABS8RTW4_DATST</name>
<sequence length="114" mass="12890">LLHCGVCLRLLYLKNLRVNTQPFQQIHQHQTHAALADAYDDHRILRYQLCHTRSRPVGVVVGVDLITVRRLLWSATRSGGGGGRKEISVRSGSRHGIKIEESVVRVECELERQG</sequence>
<dbReference type="Proteomes" id="UP000823775">
    <property type="component" value="Unassembled WGS sequence"/>
</dbReference>
<gene>
    <name evidence="1" type="ORF">HAX54_004685</name>
</gene>
<reference evidence="1 2" key="1">
    <citation type="journal article" date="2021" name="BMC Genomics">
        <title>Datura genome reveals duplications of psychoactive alkaloid biosynthetic genes and high mutation rate following tissue culture.</title>
        <authorList>
            <person name="Rajewski A."/>
            <person name="Carter-House D."/>
            <person name="Stajich J."/>
            <person name="Litt A."/>
        </authorList>
    </citation>
    <scope>NUCLEOTIDE SEQUENCE [LARGE SCALE GENOMIC DNA]</scope>
    <source>
        <strain evidence="1">AR-01</strain>
    </source>
</reference>
<protein>
    <submittedName>
        <fullName evidence="1">Uncharacterized protein</fullName>
    </submittedName>
</protein>
<organism evidence="1 2">
    <name type="scientific">Datura stramonium</name>
    <name type="common">Jimsonweed</name>
    <name type="synonym">Common thornapple</name>
    <dbReference type="NCBI Taxonomy" id="4076"/>
    <lineage>
        <taxon>Eukaryota</taxon>
        <taxon>Viridiplantae</taxon>
        <taxon>Streptophyta</taxon>
        <taxon>Embryophyta</taxon>
        <taxon>Tracheophyta</taxon>
        <taxon>Spermatophyta</taxon>
        <taxon>Magnoliopsida</taxon>
        <taxon>eudicotyledons</taxon>
        <taxon>Gunneridae</taxon>
        <taxon>Pentapetalae</taxon>
        <taxon>asterids</taxon>
        <taxon>lamiids</taxon>
        <taxon>Solanales</taxon>
        <taxon>Solanaceae</taxon>
        <taxon>Solanoideae</taxon>
        <taxon>Datureae</taxon>
        <taxon>Datura</taxon>
    </lineage>
</organism>
<feature type="non-terminal residue" evidence="1">
    <location>
        <position position="1"/>
    </location>
</feature>
<dbReference type="EMBL" id="JACEIK010000122">
    <property type="protein sequence ID" value="MCD7450240.1"/>
    <property type="molecule type" value="Genomic_DNA"/>
</dbReference>
<keyword evidence="2" id="KW-1185">Reference proteome</keyword>
<proteinExistence type="predicted"/>
<comment type="caution">
    <text evidence="1">The sequence shown here is derived from an EMBL/GenBank/DDBJ whole genome shotgun (WGS) entry which is preliminary data.</text>
</comment>
<evidence type="ECO:0000313" key="1">
    <source>
        <dbReference type="EMBL" id="MCD7450240.1"/>
    </source>
</evidence>
<evidence type="ECO:0000313" key="2">
    <source>
        <dbReference type="Proteomes" id="UP000823775"/>
    </source>
</evidence>